<dbReference type="InterPro" id="IPR004046">
    <property type="entry name" value="GST_C"/>
</dbReference>
<dbReference type="Proteomes" id="UP000476176">
    <property type="component" value="Unassembled WGS sequence"/>
</dbReference>
<proteinExistence type="predicted"/>
<evidence type="ECO:0000313" key="12">
    <source>
        <dbReference type="Proteomes" id="UP000440732"/>
    </source>
</evidence>
<dbReference type="PANTHER" id="PTHR11571">
    <property type="entry name" value="GLUTATHIONE S-TRANSFERASE"/>
    <property type="match status" value="1"/>
</dbReference>
<comment type="caution">
    <text evidence="4">The sequence shown here is derived from an EMBL/GenBank/DDBJ whole genome shotgun (WGS) entry which is preliminary data.</text>
</comment>
<sequence length="213" mass="23297">MTQPQLKLTYFDFKGRAELTRLIFHYGVVPFTDDRLARADFPALKPTLPFGQVPALEVNGTSYAQSMAIARYAAKLSGLYPSDPVKALKVDMFSCSLGELAEAFIELAEAFIGIVLKTQDADEKAQKQKLFVDETAPKFFTALEKLVEGKFILGDQISYADIHLLDLVDNGIKWGIPSFTLEAYPKLAAVIATVTADPKIAEYIAGASKVGLV</sequence>
<evidence type="ECO:0000313" key="3">
    <source>
        <dbReference type="EMBL" id="KAE8945268.1"/>
    </source>
</evidence>
<evidence type="ECO:0000259" key="2">
    <source>
        <dbReference type="PROSITE" id="PS50405"/>
    </source>
</evidence>
<gene>
    <name evidence="9" type="ORF">PF002_g4605</name>
    <name evidence="8" type="ORF">PF004_g4187</name>
    <name evidence="7" type="ORF">PF006_g4920</name>
    <name evidence="6" type="ORF">PF007_g5055</name>
    <name evidence="3" type="ORF">PF009_g5052</name>
    <name evidence="5" type="ORF">PF010_g4809</name>
    <name evidence="4" type="ORF">PF011_g4588</name>
</gene>
<dbReference type="EMBL" id="QXGD01000144">
    <property type="protein sequence ID" value="KAE9250758.1"/>
    <property type="molecule type" value="Genomic_DNA"/>
</dbReference>
<dbReference type="Pfam" id="PF02798">
    <property type="entry name" value="GST_N"/>
    <property type="match status" value="1"/>
</dbReference>
<dbReference type="PROSITE" id="PS50404">
    <property type="entry name" value="GST_NTER"/>
    <property type="match status" value="1"/>
</dbReference>
<dbReference type="PROSITE" id="PS50405">
    <property type="entry name" value="GST_CTER"/>
    <property type="match status" value="1"/>
</dbReference>
<dbReference type="Proteomes" id="UP000440732">
    <property type="component" value="Unassembled WGS sequence"/>
</dbReference>
<evidence type="ECO:0000259" key="1">
    <source>
        <dbReference type="PROSITE" id="PS50404"/>
    </source>
</evidence>
<dbReference type="InterPro" id="IPR040079">
    <property type="entry name" value="Glutathione_S-Trfase"/>
</dbReference>
<dbReference type="GO" id="GO:0006749">
    <property type="term" value="P:glutathione metabolic process"/>
    <property type="evidence" value="ECO:0007669"/>
    <property type="project" value="TreeGrafter"/>
</dbReference>
<evidence type="ECO:0000313" key="4">
    <source>
        <dbReference type="EMBL" id="KAE9022180.1"/>
    </source>
</evidence>
<dbReference type="Gene3D" id="3.40.30.10">
    <property type="entry name" value="Glutaredoxin"/>
    <property type="match status" value="1"/>
</dbReference>
<evidence type="ECO:0008006" key="17">
    <source>
        <dbReference type="Google" id="ProtNLM"/>
    </source>
</evidence>
<evidence type="ECO:0000313" key="16">
    <source>
        <dbReference type="Proteomes" id="UP000488956"/>
    </source>
</evidence>
<dbReference type="Proteomes" id="UP000429523">
    <property type="component" value="Unassembled WGS sequence"/>
</dbReference>
<dbReference type="SUPFAM" id="SSF47616">
    <property type="entry name" value="GST C-terminal domain-like"/>
    <property type="match status" value="1"/>
</dbReference>
<reference evidence="14 15" key="1">
    <citation type="submission" date="2018-09" db="EMBL/GenBank/DDBJ databases">
        <title>Genomic investigation of the strawberry pathogen Phytophthora fragariae indicates pathogenicity is determined by transcriptional variation in three key races.</title>
        <authorList>
            <person name="Adams T.M."/>
            <person name="Armitage A.D."/>
            <person name="Sobczyk M.K."/>
            <person name="Bates H.J."/>
            <person name="Dunwell J.M."/>
            <person name="Nellist C.F."/>
            <person name="Harrison R.J."/>
        </authorList>
    </citation>
    <scope>NUCLEOTIDE SEQUENCE [LARGE SCALE GENOMIC DNA]</scope>
    <source>
        <strain evidence="9 11">BC-1</strain>
        <strain evidence="8 15">BC-23</strain>
        <strain evidence="7 12">NOV-5</strain>
        <strain evidence="6 13">NOV-71</strain>
        <strain evidence="3 10">NOV-9</strain>
        <strain evidence="5 16">ONT-3</strain>
        <strain evidence="4 14">SCRP245</strain>
    </source>
</reference>
<dbReference type="SUPFAM" id="SSF52833">
    <property type="entry name" value="Thioredoxin-like"/>
    <property type="match status" value="1"/>
</dbReference>
<dbReference type="Proteomes" id="UP000488956">
    <property type="component" value="Unassembled WGS sequence"/>
</dbReference>
<dbReference type="Proteomes" id="UP000441208">
    <property type="component" value="Unassembled WGS sequence"/>
</dbReference>
<dbReference type="EMBL" id="QXGF01000164">
    <property type="protein sequence ID" value="KAE8945268.1"/>
    <property type="molecule type" value="Genomic_DNA"/>
</dbReference>
<evidence type="ECO:0000313" key="8">
    <source>
        <dbReference type="EMBL" id="KAE9247710.1"/>
    </source>
</evidence>
<evidence type="ECO:0000313" key="10">
    <source>
        <dbReference type="Proteomes" id="UP000429523"/>
    </source>
</evidence>
<dbReference type="Proteomes" id="UP000440367">
    <property type="component" value="Unassembled WGS sequence"/>
</dbReference>
<dbReference type="CDD" id="cd03192">
    <property type="entry name" value="GST_C_Sigma_like"/>
    <property type="match status" value="1"/>
</dbReference>
<evidence type="ECO:0000313" key="5">
    <source>
        <dbReference type="EMBL" id="KAE9127594.1"/>
    </source>
</evidence>
<dbReference type="EMBL" id="QXGC01000142">
    <property type="protein sequence ID" value="KAE9247710.1"/>
    <property type="molecule type" value="Genomic_DNA"/>
</dbReference>
<dbReference type="EMBL" id="QXFZ01000171">
    <property type="protein sequence ID" value="KAE9129017.1"/>
    <property type="molecule type" value="Genomic_DNA"/>
</dbReference>
<dbReference type="InterPro" id="IPR004045">
    <property type="entry name" value="Glutathione_S-Trfase_N"/>
</dbReference>
<dbReference type="GO" id="GO:0004364">
    <property type="term" value="F:glutathione transferase activity"/>
    <property type="evidence" value="ECO:0007669"/>
    <property type="project" value="TreeGrafter"/>
</dbReference>
<dbReference type="InterPro" id="IPR036249">
    <property type="entry name" value="Thioredoxin-like_sf"/>
</dbReference>
<dbReference type="EMBL" id="QXFW01000168">
    <property type="protein sequence ID" value="KAE9022180.1"/>
    <property type="molecule type" value="Genomic_DNA"/>
</dbReference>
<dbReference type="EMBL" id="QXGA01000177">
    <property type="protein sequence ID" value="KAE9150713.1"/>
    <property type="molecule type" value="Genomic_DNA"/>
</dbReference>
<evidence type="ECO:0000313" key="7">
    <source>
        <dbReference type="EMBL" id="KAE9150713.1"/>
    </source>
</evidence>
<feature type="domain" description="GST C-terminal" evidence="2">
    <location>
        <begin position="83"/>
        <end position="212"/>
    </location>
</feature>
<evidence type="ECO:0000313" key="9">
    <source>
        <dbReference type="EMBL" id="KAE9250758.1"/>
    </source>
</evidence>
<dbReference type="EMBL" id="QXFX01000172">
    <property type="protein sequence ID" value="KAE9127594.1"/>
    <property type="molecule type" value="Genomic_DNA"/>
</dbReference>
<dbReference type="PANTHER" id="PTHR11571:SF150">
    <property type="entry name" value="GLUTATHIONE S-TRANSFERASE"/>
    <property type="match status" value="1"/>
</dbReference>
<name>A0A6A3LVD9_9STRA</name>
<evidence type="ECO:0000313" key="14">
    <source>
        <dbReference type="Proteomes" id="UP000460718"/>
    </source>
</evidence>
<dbReference type="InterPro" id="IPR050213">
    <property type="entry name" value="GST_superfamily"/>
</dbReference>
<evidence type="ECO:0000313" key="15">
    <source>
        <dbReference type="Proteomes" id="UP000476176"/>
    </source>
</evidence>
<evidence type="ECO:0000313" key="11">
    <source>
        <dbReference type="Proteomes" id="UP000440367"/>
    </source>
</evidence>
<dbReference type="Gene3D" id="1.20.1050.10">
    <property type="match status" value="1"/>
</dbReference>
<evidence type="ECO:0000313" key="6">
    <source>
        <dbReference type="EMBL" id="KAE9129017.1"/>
    </source>
</evidence>
<organism evidence="4 14">
    <name type="scientific">Phytophthora fragariae</name>
    <dbReference type="NCBI Taxonomy" id="53985"/>
    <lineage>
        <taxon>Eukaryota</taxon>
        <taxon>Sar</taxon>
        <taxon>Stramenopiles</taxon>
        <taxon>Oomycota</taxon>
        <taxon>Peronosporomycetes</taxon>
        <taxon>Peronosporales</taxon>
        <taxon>Peronosporaceae</taxon>
        <taxon>Phytophthora</taxon>
    </lineage>
</organism>
<dbReference type="InterPro" id="IPR010987">
    <property type="entry name" value="Glutathione-S-Trfase_C-like"/>
</dbReference>
<dbReference type="SFLD" id="SFLDG01205">
    <property type="entry name" value="AMPS.1"/>
    <property type="match status" value="1"/>
</dbReference>
<dbReference type="Proteomes" id="UP000460718">
    <property type="component" value="Unassembled WGS sequence"/>
</dbReference>
<dbReference type="AlphaFoldDB" id="A0A6A3LVD9"/>
<feature type="domain" description="GST N-terminal" evidence="1">
    <location>
        <begin position="4"/>
        <end position="81"/>
    </location>
</feature>
<dbReference type="CDD" id="cd03039">
    <property type="entry name" value="GST_N_Sigma_like"/>
    <property type="match status" value="1"/>
</dbReference>
<accession>A0A6A3LVD9</accession>
<protein>
    <recommendedName>
        <fullName evidence="17">Glutathione S-transferase</fullName>
    </recommendedName>
</protein>
<dbReference type="Pfam" id="PF14497">
    <property type="entry name" value="GST_C_3"/>
    <property type="match status" value="1"/>
</dbReference>
<dbReference type="SFLD" id="SFLDS00019">
    <property type="entry name" value="Glutathione_Transferase_(cytos"/>
    <property type="match status" value="1"/>
</dbReference>
<dbReference type="InterPro" id="IPR036282">
    <property type="entry name" value="Glutathione-S-Trfase_C_sf"/>
</dbReference>
<dbReference type="FunFam" id="3.40.30.10:FF:000035">
    <property type="entry name" value="hematopoietic prostaglandin D synthase"/>
    <property type="match status" value="1"/>
</dbReference>
<dbReference type="SFLD" id="SFLDG00363">
    <property type="entry name" value="AMPS_(cytGST):_Alpha-__Mu-__Pi"/>
    <property type="match status" value="1"/>
</dbReference>
<evidence type="ECO:0000313" key="13">
    <source>
        <dbReference type="Proteomes" id="UP000441208"/>
    </source>
</evidence>